<evidence type="ECO:0000313" key="2">
    <source>
        <dbReference type="Proteomes" id="UP000249688"/>
    </source>
</evidence>
<name>A0A2W7ILC7_9PROT</name>
<organism evidence="1 2">
    <name type="scientific">Humitalea rosea</name>
    <dbReference type="NCBI Taxonomy" id="990373"/>
    <lineage>
        <taxon>Bacteria</taxon>
        <taxon>Pseudomonadati</taxon>
        <taxon>Pseudomonadota</taxon>
        <taxon>Alphaproteobacteria</taxon>
        <taxon>Acetobacterales</taxon>
        <taxon>Roseomonadaceae</taxon>
        <taxon>Humitalea</taxon>
    </lineage>
</organism>
<protein>
    <submittedName>
        <fullName evidence="1">Uncharacterized protein</fullName>
    </submittedName>
</protein>
<gene>
    <name evidence="1" type="ORF">C8P66_10886</name>
</gene>
<dbReference type="RefSeq" id="WP_111397834.1">
    <property type="nucleotide sequence ID" value="NZ_QKYU01000008.1"/>
</dbReference>
<dbReference type="AlphaFoldDB" id="A0A2W7ILC7"/>
<sequence length="104" mass="10523">MLEKPDAGDLLATARSLLLHALLPALPEALQFQARMIANAMGIAERASEAAAAPEIAPGLAAGIRAGLHDPGSATHAATAQALRALTRARCAVSAPRSLQAPQG</sequence>
<keyword evidence="2" id="KW-1185">Reference proteome</keyword>
<reference evidence="1 2" key="1">
    <citation type="submission" date="2018-06" db="EMBL/GenBank/DDBJ databases">
        <title>Genomic Encyclopedia of Archaeal and Bacterial Type Strains, Phase II (KMG-II): from individual species to whole genera.</title>
        <authorList>
            <person name="Goeker M."/>
        </authorList>
    </citation>
    <scope>NUCLEOTIDE SEQUENCE [LARGE SCALE GENOMIC DNA]</scope>
    <source>
        <strain evidence="1 2">DSM 24525</strain>
    </source>
</reference>
<proteinExistence type="predicted"/>
<comment type="caution">
    <text evidence="1">The sequence shown here is derived from an EMBL/GenBank/DDBJ whole genome shotgun (WGS) entry which is preliminary data.</text>
</comment>
<accession>A0A2W7ILC7</accession>
<dbReference type="EMBL" id="QKYU01000008">
    <property type="protein sequence ID" value="PZW46807.1"/>
    <property type="molecule type" value="Genomic_DNA"/>
</dbReference>
<dbReference type="Proteomes" id="UP000249688">
    <property type="component" value="Unassembled WGS sequence"/>
</dbReference>
<evidence type="ECO:0000313" key="1">
    <source>
        <dbReference type="EMBL" id="PZW46807.1"/>
    </source>
</evidence>